<protein>
    <submittedName>
        <fullName evidence="1">Uncharacterized protein</fullName>
    </submittedName>
</protein>
<keyword evidence="2" id="KW-1185">Reference proteome</keyword>
<name>K4A3K9_SETIT</name>
<dbReference type="EMBL" id="AGNK02001243">
    <property type="status" value="NOT_ANNOTATED_CDS"/>
    <property type="molecule type" value="Genomic_DNA"/>
</dbReference>
<organism evidence="1 2">
    <name type="scientific">Setaria italica</name>
    <name type="common">Foxtail millet</name>
    <name type="synonym">Panicum italicum</name>
    <dbReference type="NCBI Taxonomy" id="4555"/>
    <lineage>
        <taxon>Eukaryota</taxon>
        <taxon>Viridiplantae</taxon>
        <taxon>Streptophyta</taxon>
        <taxon>Embryophyta</taxon>
        <taxon>Tracheophyta</taxon>
        <taxon>Spermatophyta</taxon>
        <taxon>Magnoliopsida</taxon>
        <taxon>Liliopsida</taxon>
        <taxon>Poales</taxon>
        <taxon>Poaceae</taxon>
        <taxon>PACMAD clade</taxon>
        <taxon>Panicoideae</taxon>
        <taxon>Panicodae</taxon>
        <taxon>Paniceae</taxon>
        <taxon>Cenchrinae</taxon>
        <taxon>Setaria</taxon>
    </lineage>
</organism>
<sequence>MRNPPQEILLYDVLAPPLVLMSRYSYSNVL</sequence>
<proteinExistence type="predicted"/>
<dbReference type="EnsemblPlants" id="KQL25672">
    <property type="protein sequence ID" value="KQL25672"/>
    <property type="gene ID" value="SETIT_033462mg"/>
</dbReference>
<dbReference type="HOGENOM" id="CLU_3407008_0_0_1"/>
<evidence type="ECO:0000313" key="1">
    <source>
        <dbReference type="EnsemblPlants" id="KQL25672"/>
    </source>
</evidence>
<dbReference type="Gramene" id="KQL25672">
    <property type="protein sequence ID" value="KQL25672"/>
    <property type="gene ID" value="SETIT_033462mg"/>
</dbReference>
<dbReference type="InParanoid" id="K4A3K9"/>
<evidence type="ECO:0000313" key="2">
    <source>
        <dbReference type="Proteomes" id="UP000004995"/>
    </source>
</evidence>
<accession>K4A3K9</accession>
<reference evidence="1" key="2">
    <citation type="submission" date="2018-08" db="UniProtKB">
        <authorList>
            <consortium name="EnsemblPlants"/>
        </authorList>
    </citation>
    <scope>IDENTIFICATION</scope>
    <source>
        <strain evidence="1">Yugu1</strain>
    </source>
</reference>
<reference evidence="2" key="1">
    <citation type="journal article" date="2012" name="Nat. Biotechnol.">
        <title>Reference genome sequence of the model plant Setaria.</title>
        <authorList>
            <person name="Bennetzen J.L."/>
            <person name="Schmutz J."/>
            <person name="Wang H."/>
            <person name="Percifield R."/>
            <person name="Hawkins J."/>
            <person name="Pontaroli A.C."/>
            <person name="Estep M."/>
            <person name="Feng L."/>
            <person name="Vaughn J.N."/>
            <person name="Grimwood J."/>
            <person name="Jenkins J."/>
            <person name="Barry K."/>
            <person name="Lindquist E."/>
            <person name="Hellsten U."/>
            <person name="Deshpande S."/>
            <person name="Wang X."/>
            <person name="Wu X."/>
            <person name="Mitros T."/>
            <person name="Triplett J."/>
            <person name="Yang X."/>
            <person name="Ye C.Y."/>
            <person name="Mauro-Herrera M."/>
            <person name="Wang L."/>
            <person name="Li P."/>
            <person name="Sharma M."/>
            <person name="Sharma R."/>
            <person name="Ronald P.C."/>
            <person name="Panaud O."/>
            <person name="Kellogg E.A."/>
            <person name="Brutnell T.P."/>
            <person name="Doust A.N."/>
            <person name="Tuskan G.A."/>
            <person name="Rokhsar D."/>
            <person name="Devos K.M."/>
        </authorList>
    </citation>
    <scope>NUCLEOTIDE SEQUENCE [LARGE SCALE GENOMIC DNA]</scope>
    <source>
        <strain evidence="2">cv. Yugu1</strain>
    </source>
</reference>
<dbReference type="Proteomes" id="UP000004995">
    <property type="component" value="Unassembled WGS sequence"/>
</dbReference>
<dbReference type="AlphaFoldDB" id="K4A3K9"/>